<dbReference type="GO" id="GO:0000160">
    <property type="term" value="P:phosphorelay signal transduction system"/>
    <property type="evidence" value="ECO:0007669"/>
    <property type="project" value="InterPro"/>
</dbReference>
<feature type="domain" description="Response regulatory" evidence="4">
    <location>
        <begin position="268"/>
        <end position="384"/>
    </location>
</feature>
<reference evidence="5 6" key="1">
    <citation type="submission" date="2020-02" db="EMBL/GenBank/DDBJ databases">
        <title>Draft genome sequence of Limisphaera ngatamarikiensis NGM72.4T, a thermophilic Verrucomicrobia grouped in subdivision 3.</title>
        <authorList>
            <person name="Carere C.R."/>
            <person name="Steen J."/>
            <person name="Hugenholtz P."/>
            <person name="Stott M.B."/>
        </authorList>
    </citation>
    <scope>NUCLEOTIDE SEQUENCE [LARGE SCALE GENOMIC DNA]</scope>
    <source>
        <strain evidence="5 6">NGM72.4</strain>
    </source>
</reference>
<keyword evidence="6" id="KW-1185">Reference proteome</keyword>
<dbReference type="PANTHER" id="PTHR44591">
    <property type="entry name" value="STRESS RESPONSE REGULATOR PROTEIN 1"/>
    <property type="match status" value="1"/>
</dbReference>
<feature type="modified residue" description="4-aspartylphosphate" evidence="2">
    <location>
        <position position="52"/>
    </location>
</feature>
<proteinExistence type="predicted"/>
<protein>
    <submittedName>
        <fullName evidence="5">Response regulator</fullName>
    </submittedName>
</protein>
<keyword evidence="1 2" id="KW-0597">Phosphoprotein</keyword>
<accession>A0A6M1RX33</accession>
<dbReference type="InterPro" id="IPR011006">
    <property type="entry name" value="CheY-like_superfamily"/>
</dbReference>
<dbReference type="AlphaFoldDB" id="A0A6M1RX33"/>
<dbReference type="Gene3D" id="3.40.50.2300">
    <property type="match status" value="2"/>
</dbReference>
<evidence type="ECO:0000313" key="6">
    <source>
        <dbReference type="Proteomes" id="UP000477311"/>
    </source>
</evidence>
<dbReference type="InterPro" id="IPR050595">
    <property type="entry name" value="Bact_response_regulator"/>
</dbReference>
<dbReference type="PANTHER" id="PTHR44591:SF3">
    <property type="entry name" value="RESPONSE REGULATORY DOMAIN-CONTAINING PROTEIN"/>
    <property type="match status" value="1"/>
</dbReference>
<dbReference type="EMBL" id="JAAKYA010000078">
    <property type="protein sequence ID" value="NGO40021.1"/>
    <property type="molecule type" value="Genomic_DNA"/>
</dbReference>
<dbReference type="PROSITE" id="PS50110">
    <property type="entry name" value="RESPONSE_REGULATORY"/>
    <property type="match status" value="2"/>
</dbReference>
<gene>
    <name evidence="5" type="ORF">G4L39_11550</name>
</gene>
<evidence type="ECO:0000256" key="1">
    <source>
        <dbReference type="ARBA" id="ARBA00022553"/>
    </source>
</evidence>
<dbReference type="SUPFAM" id="SSF47226">
    <property type="entry name" value="Histidine-containing phosphotransfer domain, HPT domain"/>
    <property type="match status" value="1"/>
</dbReference>
<feature type="region of interest" description="Disordered" evidence="3">
    <location>
        <begin position="125"/>
        <end position="147"/>
    </location>
</feature>
<dbReference type="RefSeq" id="WP_165108339.1">
    <property type="nucleotide sequence ID" value="NZ_JAAKYA010000078.1"/>
</dbReference>
<dbReference type="Pfam" id="PF00072">
    <property type="entry name" value="Response_reg"/>
    <property type="match status" value="2"/>
</dbReference>
<name>A0A6M1RX33_9BACT</name>
<dbReference type="InterPro" id="IPR036641">
    <property type="entry name" value="HPT_dom_sf"/>
</dbReference>
<evidence type="ECO:0000313" key="5">
    <source>
        <dbReference type="EMBL" id="NGO40021.1"/>
    </source>
</evidence>
<evidence type="ECO:0000259" key="4">
    <source>
        <dbReference type="PROSITE" id="PS50110"/>
    </source>
</evidence>
<evidence type="ECO:0000256" key="3">
    <source>
        <dbReference type="SAM" id="MobiDB-lite"/>
    </source>
</evidence>
<dbReference type="SUPFAM" id="SSF52172">
    <property type="entry name" value="CheY-like"/>
    <property type="match status" value="2"/>
</dbReference>
<organism evidence="5 6">
    <name type="scientific">Limisphaera ngatamarikiensis</name>
    <dbReference type="NCBI Taxonomy" id="1324935"/>
    <lineage>
        <taxon>Bacteria</taxon>
        <taxon>Pseudomonadati</taxon>
        <taxon>Verrucomicrobiota</taxon>
        <taxon>Verrucomicrobiia</taxon>
        <taxon>Limisphaerales</taxon>
        <taxon>Limisphaeraceae</taxon>
        <taxon>Limisphaera</taxon>
    </lineage>
</organism>
<dbReference type="SMART" id="SM00448">
    <property type="entry name" value="REC"/>
    <property type="match status" value="2"/>
</dbReference>
<feature type="domain" description="Response regulatory" evidence="4">
    <location>
        <begin position="3"/>
        <end position="119"/>
    </location>
</feature>
<dbReference type="Proteomes" id="UP000477311">
    <property type="component" value="Unassembled WGS sequence"/>
</dbReference>
<feature type="compositionally biased region" description="Low complexity" evidence="3">
    <location>
        <begin position="125"/>
        <end position="142"/>
    </location>
</feature>
<dbReference type="InterPro" id="IPR001789">
    <property type="entry name" value="Sig_transdc_resp-reg_receiver"/>
</dbReference>
<comment type="caution">
    <text evidence="5">The sequence shown here is derived from an EMBL/GenBank/DDBJ whole genome shotgun (WGS) entry which is preliminary data.</text>
</comment>
<evidence type="ECO:0000256" key="2">
    <source>
        <dbReference type="PROSITE-ProRule" id="PRU00169"/>
    </source>
</evidence>
<sequence>MNRVLFIENDSVVANIYRNKLNLEGFQVELAADGETGLQRAREVKPDVILLDLLLPKLTGVEVIRALRADPEFHTTPIIVLSGTYLTSMIQEAWKAGATKCLAKSSTTPKVVVDTIRSVLQTKAPGAPAPAGWEAPAPAAPASVDPGSAEDFQAELRRDFLKGLPQTLGVFRQAVQALHRATDPAGRLEQLQTLQHRARALAGGAGLAGIPVMAQVADLFEGLLRELVGKPQAWTVSTLRTVASVVDFLQWLAHRCHLPELQTLPQATALVVDDEPLARRAVTHSLDRARIRSVAVEDAETALRLAGENRFDLVILDVDLPGMDGFALCARLRRLPAYARTPVVFVTSLNDFQARTSSTISGGTDFIAKPFLFSELAVKGFLFAVRHQVEQLVGEGAAAAPPGGVEGTQAAGAAS</sequence>
<feature type="modified residue" description="4-aspartylphosphate" evidence="2">
    <location>
        <position position="317"/>
    </location>
</feature>
<dbReference type="Gene3D" id="1.20.120.160">
    <property type="entry name" value="HPT domain"/>
    <property type="match status" value="1"/>
</dbReference>